<keyword evidence="4 12" id="KW-0808">Transferase</keyword>
<dbReference type="EMBL" id="VHQG01000001">
    <property type="protein sequence ID" value="TPW77347.1"/>
    <property type="molecule type" value="Genomic_DNA"/>
</dbReference>
<dbReference type="GO" id="GO:0010041">
    <property type="term" value="P:response to iron(III) ion"/>
    <property type="evidence" value="ECO:0007669"/>
    <property type="project" value="TreeGrafter"/>
</dbReference>
<feature type="region of interest" description="Disordered" evidence="8">
    <location>
        <begin position="514"/>
        <end position="607"/>
    </location>
</feature>
<keyword evidence="6 9" id="KW-1133">Transmembrane helix</keyword>
<dbReference type="RefSeq" id="WP_141161875.1">
    <property type="nucleotide sequence ID" value="NZ_VHQG01000001.1"/>
</dbReference>
<feature type="compositionally biased region" description="Low complexity" evidence="8">
    <location>
        <begin position="1"/>
        <end position="12"/>
    </location>
</feature>
<keyword evidence="3" id="KW-0328">Glycosyltransferase</keyword>
<keyword evidence="13" id="KW-1185">Reference proteome</keyword>
<feature type="transmembrane region" description="Helical" evidence="9">
    <location>
        <begin position="220"/>
        <end position="236"/>
    </location>
</feature>
<comment type="caution">
    <text evidence="12">The sequence shown here is derived from an EMBL/GenBank/DDBJ whole genome shotgun (WGS) entry which is preliminary data.</text>
</comment>
<evidence type="ECO:0000256" key="3">
    <source>
        <dbReference type="ARBA" id="ARBA00022676"/>
    </source>
</evidence>
<dbReference type="Pfam" id="PF13231">
    <property type="entry name" value="PMT_2"/>
    <property type="match status" value="1"/>
</dbReference>
<evidence type="ECO:0000256" key="1">
    <source>
        <dbReference type="ARBA" id="ARBA00004651"/>
    </source>
</evidence>
<comment type="subcellular location">
    <subcellularLocation>
        <location evidence="1">Cell membrane</location>
        <topology evidence="1">Multi-pass membrane protein</topology>
    </subcellularLocation>
</comment>
<keyword evidence="2" id="KW-1003">Cell membrane</keyword>
<evidence type="ECO:0000256" key="2">
    <source>
        <dbReference type="ARBA" id="ARBA00022475"/>
    </source>
</evidence>
<evidence type="ECO:0000256" key="9">
    <source>
        <dbReference type="SAM" id="Phobius"/>
    </source>
</evidence>
<feature type="transmembrane region" description="Helical" evidence="9">
    <location>
        <begin position="243"/>
        <end position="263"/>
    </location>
</feature>
<protein>
    <submittedName>
        <fullName evidence="12">Glycosyltransferase family 39 protein</fullName>
    </submittedName>
</protein>
<feature type="transmembrane region" description="Helical" evidence="9">
    <location>
        <begin position="443"/>
        <end position="464"/>
    </location>
</feature>
<dbReference type="Proteomes" id="UP000316252">
    <property type="component" value="Unassembled WGS sequence"/>
</dbReference>
<dbReference type="OrthoDB" id="5241882at2"/>
<evidence type="ECO:0000256" key="7">
    <source>
        <dbReference type="ARBA" id="ARBA00023136"/>
    </source>
</evidence>
<feature type="transmembrane region" description="Helical" evidence="9">
    <location>
        <begin position="117"/>
        <end position="141"/>
    </location>
</feature>
<dbReference type="InterPro" id="IPR038731">
    <property type="entry name" value="RgtA/B/C-like"/>
</dbReference>
<keyword evidence="7 9" id="KW-0472">Membrane</keyword>
<organism evidence="12 13">
    <name type="scientific">Schumannella soli</name>
    <dbReference type="NCBI Taxonomy" id="2590779"/>
    <lineage>
        <taxon>Bacteria</taxon>
        <taxon>Bacillati</taxon>
        <taxon>Actinomycetota</taxon>
        <taxon>Actinomycetes</taxon>
        <taxon>Micrococcales</taxon>
        <taxon>Microbacteriaceae</taxon>
        <taxon>Schumannella</taxon>
    </lineage>
</organism>
<feature type="region of interest" description="Disordered" evidence="8">
    <location>
        <begin position="1"/>
        <end position="20"/>
    </location>
</feature>
<evidence type="ECO:0000256" key="6">
    <source>
        <dbReference type="ARBA" id="ARBA00022989"/>
    </source>
</evidence>
<dbReference type="GO" id="GO:0009103">
    <property type="term" value="P:lipopolysaccharide biosynthetic process"/>
    <property type="evidence" value="ECO:0007669"/>
    <property type="project" value="UniProtKB-ARBA"/>
</dbReference>
<evidence type="ECO:0000259" key="11">
    <source>
        <dbReference type="Pfam" id="PF24878"/>
    </source>
</evidence>
<feature type="transmembrane region" description="Helical" evidence="9">
    <location>
        <begin position="48"/>
        <end position="65"/>
    </location>
</feature>
<evidence type="ECO:0000313" key="13">
    <source>
        <dbReference type="Proteomes" id="UP000316252"/>
    </source>
</evidence>
<dbReference type="AlphaFoldDB" id="A0A506Y816"/>
<feature type="compositionally biased region" description="Low complexity" evidence="8">
    <location>
        <begin position="546"/>
        <end position="560"/>
    </location>
</feature>
<feature type="transmembrane region" description="Helical" evidence="9">
    <location>
        <begin position="471"/>
        <end position="490"/>
    </location>
</feature>
<feature type="transmembrane region" description="Helical" evidence="9">
    <location>
        <begin position="388"/>
        <end position="409"/>
    </location>
</feature>
<dbReference type="GO" id="GO:0016763">
    <property type="term" value="F:pentosyltransferase activity"/>
    <property type="evidence" value="ECO:0007669"/>
    <property type="project" value="TreeGrafter"/>
</dbReference>
<evidence type="ECO:0000313" key="12">
    <source>
        <dbReference type="EMBL" id="TPW77347.1"/>
    </source>
</evidence>
<dbReference type="PANTHER" id="PTHR33908:SF3">
    <property type="entry name" value="UNDECAPRENYL PHOSPHATE-ALPHA-4-AMINO-4-DEOXY-L-ARABINOSE ARABINOSYL TRANSFERASE"/>
    <property type="match status" value="1"/>
</dbReference>
<dbReference type="InterPro" id="IPR050297">
    <property type="entry name" value="LipidA_mod_glycosyltrf_83"/>
</dbReference>
<proteinExistence type="predicted"/>
<dbReference type="PANTHER" id="PTHR33908">
    <property type="entry name" value="MANNOSYLTRANSFERASE YKCB-RELATED"/>
    <property type="match status" value="1"/>
</dbReference>
<feature type="transmembrane region" description="Helical" evidence="9">
    <location>
        <begin position="364"/>
        <end position="382"/>
    </location>
</feature>
<feature type="transmembrane region" description="Helical" evidence="9">
    <location>
        <begin position="153"/>
        <end position="170"/>
    </location>
</feature>
<evidence type="ECO:0000259" key="10">
    <source>
        <dbReference type="Pfam" id="PF13231"/>
    </source>
</evidence>
<dbReference type="Pfam" id="PF24878">
    <property type="entry name" value="YkcB_C"/>
    <property type="match status" value="1"/>
</dbReference>
<feature type="domain" description="Glycosyltransferase RgtA/B/C/D-like" evidence="10">
    <location>
        <begin position="102"/>
        <end position="259"/>
    </location>
</feature>
<sequence>MSAATTTTTGTGRIPAGSTHLPPAARLREWGRALVLGRRGALVWERPALLGLLAVTAVLYIWNLGASGYANSFYSAAVQAGSVNWEAFFYGSSDAANSITVDKPPASLWFMALSVRLFGLSSWSILLPEAIMGVVTVAVVYATVRRRFSAPTALLAGGVLAITPVAALMFRFNNPDALLVLLLSLATYFTIRGVEDGRIRWVLWAGAMIGFGFLTKQLQAFVLLPPLALVYLWAAPRTFRVRLLHSLAALGAVIVAAGWWVAIVELVPESWRPYIGGSQTNSFLELTFGYNGFGRLTGDETGSVTGGGGGNTGGGMWGSTGITRLFDGEIGGQITWLLPAALVVGVIALVLLRRAPRTSVRRAILVIFGGWMLVTGLAFSFMAGIFHAYYTVALAPAIAAVVAIGATMLWERRSAIWARIVLAAVLLGTAAWAYALLTRASDWMPWLKFVVVGLAVIGAVLLVLPPLGRRIAIATAAVSLIGALAAPAAYSLQTVSEGHTGSIVTAGPSVQGGMGGFGGGRGGGGNGGGFGGGQGGPGGSTGGFPGSSQNGTSNGSSSSQGFGGTPPQGFGPGSTGSGSTTGGGSSTGGSSTGGFPGGGTASGERGGFGGGGAGGLLGASNVSSEVEALLKKNASAYTWAAATIGSNSAAGYQLATELPVMPIGGFNGSDPSPTLAEFQALVKKGEIHYFIASGVSGRSNGGSDAASAISSWVDENYESTTVDGVTLYDLS</sequence>
<evidence type="ECO:0000256" key="8">
    <source>
        <dbReference type="SAM" id="MobiDB-lite"/>
    </source>
</evidence>
<reference evidence="12 13" key="1">
    <citation type="submission" date="2019-06" db="EMBL/GenBank/DDBJ databases">
        <authorList>
            <person name="Li F."/>
        </authorList>
    </citation>
    <scope>NUCLEOTIDE SEQUENCE [LARGE SCALE GENOMIC DNA]</scope>
    <source>
        <strain evidence="12 13">10F1D-1</strain>
    </source>
</reference>
<accession>A0A506Y816</accession>
<dbReference type="InterPro" id="IPR056785">
    <property type="entry name" value="YkcA/B-like_C"/>
</dbReference>
<evidence type="ECO:0000256" key="5">
    <source>
        <dbReference type="ARBA" id="ARBA00022692"/>
    </source>
</evidence>
<feature type="transmembrane region" description="Helical" evidence="9">
    <location>
        <begin position="416"/>
        <end position="437"/>
    </location>
</feature>
<name>A0A506Y816_9MICO</name>
<keyword evidence="5 9" id="KW-0812">Transmembrane</keyword>
<evidence type="ECO:0000256" key="4">
    <source>
        <dbReference type="ARBA" id="ARBA00022679"/>
    </source>
</evidence>
<feature type="domain" description="Putative mannosyltransferase YkcA/B-like C-terminal" evidence="11">
    <location>
        <begin position="627"/>
        <end position="716"/>
    </location>
</feature>
<feature type="compositionally biased region" description="Gly residues" evidence="8">
    <location>
        <begin position="514"/>
        <end position="545"/>
    </location>
</feature>
<gene>
    <name evidence="12" type="ORF">FJ657_01220</name>
</gene>
<dbReference type="GO" id="GO:0005886">
    <property type="term" value="C:plasma membrane"/>
    <property type="evidence" value="ECO:0007669"/>
    <property type="project" value="UniProtKB-SubCell"/>
</dbReference>
<feature type="compositionally biased region" description="Gly residues" evidence="8">
    <location>
        <begin position="561"/>
        <end position="607"/>
    </location>
</feature>
<feature type="transmembrane region" description="Helical" evidence="9">
    <location>
        <begin position="334"/>
        <end position="352"/>
    </location>
</feature>